<feature type="disulfide bond" evidence="3">
    <location>
        <begin position="19"/>
        <end position="29"/>
    </location>
</feature>
<evidence type="ECO:0000256" key="1">
    <source>
        <dbReference type="ARBA" id="ARBA00022729"/>
    </source>
</evidence>
<name>A0AAN8JEQ0_PATCE</name>
<sequence length="763" mass="85912">MESIVIFLLVGISTTLAACPNNCHYNGICNQAKSKCSCYEGFHGTDCNGDCGCNGHGVCLKDNSCQCEQGWRYDGNQCVWDCHCSDGAKCIAPGECGCKHPCKMGNCRNGQCQCWNGYKGQDCSTYDPKIMMNYGVKVGINLGGINYYSSEVKFVDIAKQSQEWITQRDGVREWNTNEHDKIKWLSNGYPAYLPSGMKVCKLIYRGFGIHEETGNYTLLWDGDGAISFQLTRFTILYHGKGRMVVNFPTIKAGGIGITIRDINPKNPLRNLRFLAPGYEQVNDRFPFHPLFLESIRRYSEIRYMDFYATNGHGPEPTTWSSRHDPKFHTQAGNQGGALEYMIDISNRLGANPWFCIPHAADDNYIQQFAQMVKNKLRPDLKIFVEYSNEVWNGIFRQTKYTREKGMALKLDPQDYRAGMKYYNQRSSEIIDIWNRVFGATAAKRVFGLWAWQTGYQAYYDNAIHDLGNRVHKFKFIAITGYFDCLGVAKNHGAELPKMTMAQIQKYCKDELPKKGDEFKHYLKVAKDHGVQLAMYEGGPSVMEGSAIKFSGKSNANVTAKAIAFNKDPLIAESVEDVLKLWHKIVATDPISKDGGFFNYFSSTGTPSKYGSWGMMEYTGQDPKTVAKYRGVHKFITATYPKAPNGPKCTFVKHGAISYGCYHTGGHFECGMTDNHGRTWNNLNVPGVKSTDVLVLDGFNRKTDKLYIRITDSITTSTYHVYTTKTHSWNTLSNFKYYTEIASQNLIAPLPAGVYDGLNGHAQC</sequence>
<keyword evidence="7" id="KW-1185">Reference proteome</keyword>
<gene>
    <name evidence="6" type="ORF">SNE40_017902</name>
</gene>
<evidence type="ECO:0000256" key="4">
    <source>
        <dbReference type="SAM" id="SignalP"/>
    </source>
</evidence>
<dbReference type="InterPro" id="IPR000742">
    <property type="entry name" value="EGF"/>
</dbReference>
<proteinExistence type="predicted"/>
<keyword evidence="1 4" id="KW-0732">Signal</keyword>
<dbReference type="PROSITE" id="PS00022">
    <property type="entry name" value="EGF_1"/>
    <property type="match status" value="1"/>
</dbReference>
<reference evidence="6 7" key="1">
    <citation type="submission" date="2024-01" db="EMBL/GenBank/DDBJ databases">
        <title>The genome of the rayed Mediterranean limpet Patella caerulea (Linnaeus, 1758).</title>
        <authorList>
            <person name="Anh-Thu Weber A."/>
            <person name="Halstead-Nussloch G."/>
        </authorList>
    </citation>
    <scope>NUCLEOTIDE SEQUENCE [LARGE SCALE GENOMIC DNA]</scope>
    <source>
        <strain evidence="6">AATW-2023a</strain>
        <tissue evidence="6">Whole specimen</tissue>
    </source>
</reference>
<evidence type="ECO:0000256" key="2">
    <source>
        <dbReference type="ARBA" id="ARBA00023157"/>
    </source>
</evidence>
<feature type="disulfide bond" evidence="3">
    <location>
        <begin position="38"/>
        <end position="47"/>
    </location>
</feature>
<evidence type="ECO:0000256" key="3">
    <source>
        <dbReference type="PROSITE-ProRule" id="PRU00076"/>
    </source>
</evidence>
<evidence type="ECO:0000313" key="6">
    <source>
        <dbReference type="EMBL" id="KAK6174669.1"/>
    </source>
</evidence>
<dbReference type="InterPro" id="IPR050969">
    <property type="entry name" value="Dev_Signal_Modulators"/>
</dbReference>
<evidence type="ECO:0000313" key="7">
    <source>
        <dbReference type="Proteomes" id="UP001347796"/>
    </source>
</evidence>
<feature type="chain" id="PRO_5043011481" description="EGF-like domain-containing protein" evidence="4">
    <location>
        <begin position="18"/>
        <end position="763"/>
    </location>
</feature>
<organism evidence="6 7">
    <name type="scientific">Patella caerulea</name>
    <name type="common">Rayed Mediterranean limpet</name>
    <dbReference type="NCBI Taxonomy" id="87958"/>
    <lineage>
        <taxon>Eukaryota</taxon>
        <taxon>Metazoa</taxon>
        <taxon>Spiralia</taxon>
        <taxon>Lophotrochozoa</taxon>
        <taxon>Mollusca</taxon>
        <taxon>Gastropoda</taxon>
        <taxon>Patellogastropoda</taxon>
        <taxon>Patelloidea</taxon>
        <taxon>Patellidae</taxon>
        <taxon>Patella</taxon>
    </lineage>
</organism>
<keyword evidence="2 3" id="KW-1015">Disulfide bond</keyword>
<accession>A0AAN8JEQ0</accession>
<feature type="domain" description="EGF-like" evidence="5">
    <location>
        <begin position="15"/>
        <end position="48"/>
    </location>
</feature>
<dbReference type="Proteomes" id="UP001347796">
    <property type="component" value="Unassembled WGS sequence"/>
</dbReference>
<feature type="signal peptide" evidence="4">
    <location>
        <begin position="1"/>
        <end position="17"/>
    </location>
</feature>
<evidence type="ECO:0000259" key="5">
    <source>
        <dbReference type="PROSITE" id="PS50026"/>
    </source>
</evidence>
<comment type="caution">
    <text evidence="3">Lacks conserved residue(s) required for the propagation of feature annotation.</text>
</comment>
<dbReference type="PANTHER" id="PTHR14949">
    <property type="entry name" value="EGF-LIKE-DOMAIN, MULTIPLE 7, 8"/>
    <property type="match status" value="1"/>
</dbReference>
<dbReference type="PANTHER" id="PTHR14949:SF56">
    <property type="entry name" value="EGF-LIKE-DOMAIN, MULTIPLE 7"/>
    <property type="match status" value="1"/>
</dbReference>
<dbReference type="EMBL" id="JAZGQO010000011">
    <property type="protein sequence ID" value="KAK6174669.1"/>
    <property type="molecule type" value="Genomic_DNA"/>
</dbReference>
<protein>
    <recommendedName>
        <fullName evidence="5">EGF-like domain-containing protein</fullName>
    </recommendedName>
</protein>
<keyword evidence="3" id="KW-0245">EGF-like domain</keyword>
<comment type="caution">
    <text evidence="6">The sequence shown here is derived from an EMBL/GenBank/DDBJ whole genome shotgun (WGS) entry which is preliminary data.</text>
</comment>
<dbReference type="PROSITE" id="PS50026">
    <property type="entry name" value="EGF_3"/>
    <property type="match status" value="1"/>
</dbReference>
<dbReference type="AlphaFoldDB" id="A0AAN8JEQ0"/>